<dbReference type="OrthoDB" id="10248979at2759"/>
<accession>A0A2H9TLQ9</accession>
<organism evidence="1 2">
    <name type="scientific">Paramicrosporidium saccamoebae</name>
    <dbReference type="NCBI Taxonomy" id="1246581"/>
    <lineage>
        <taxon>Eukaryota</taxon>
        <taxon>Fungi</taxon>
        <taxon>Fungi incertae sedis</taxon>
        <taxon>Cryptomycota</taxon>
        <taxon>Cryptomycota incertae sedis</taxon>
        <taxon>Paramicrosporidium</taxon>
    </lineage>
</organism>
<gene>
    <name evidence="1" type="ORF">PSACC_01497</name>
</gene>
<sequence>MEPAFIYVGYFGSLDAQTIAALKLLRLVKPLEIEALVNLPAGMKELSAKATWALPNILEYLLVEFPVVVYVDVGYAIEKNTLPEVLKTIAKTGEVIVPGPDYTGRSTKMNPVSAEHIFPLLAYTRSGFLERVKPHLDCRRGIFCASETKIQKPLSQAIMKRGSVGLQKVDPRVQARLLPTTSGRTANYPVANPLLSDLFEYLEPEDRDSVANSQKLRIGLSLDIGPEEKYAAFVQDRLEILLESLSRQEHGNYLIILYVADYSGNESDVLKTLLRAKKLATDIYIKTSKKEGISVSGRVEDISSMSAVQDGCHHFYRLGSIGDLTKTANWLQALVRGGTLKPPPLVIITAISSTEDIWLLREIVGSIHGAISVTPMEPPPLILVIGSNLDSGNIEMIKLWRHVDYYELEALLFGMDLDTKISLDNVDIRLSVLEIFTDRFGSALWISPKTVIPDTGILEDMRRILMKDGLILARLSIDNQLPSLVVEGYDRKVFSRVHSERLRRVKGLPCHGKDSQNKPVDYDMIGTVQDAAKVFSMKSLLPKPDDHAKRSQQYCHLTIRPEIMYNPVAFAGGHVSSWARGAVDEAIIRACQKTKIAFLIPSKNKKEDTPATAHLVNNFLRSMVSSIKMDEWSKFQYSIYIGYDRDDPLLDMNRIEMQKAIDVVLGPHKESVLIKYHLLPTAKCITLLWNILFIDAVHDGNDYFYQVNDDVTVESPGWTTTFVKTLRDNDDFGVVGPNDRLWQCRLLTQSFVSRKHHEIFHWYFPLEIKDWYSDNWITSVYGPEATKCHAGSTIRNGASATRYSICDQPRWREAVIDGQRRINQWYQEQTTLQAQKLAHV</sequence>
<evidence type="ECO:0000313" key="1">
    <source>
        <dbReference type="EMBL" id="PJF18693.1"/>
    </source>
</evidence>
<dbReference type="AlphaFoldDB" id="A0A2H9TLQ9"/>
<name>A0A2H9TLQ9_9FUNG</name>
<reference evidence="1 2" key="1">
    <citation type="submission" date="2016-10" db="EMBL/GenBank/DDBJ databases">
        <title>The genome of Paramicrosporidium saccamoebae is the missing link in understanding Cryptomycota and Microsporidia evolution.</title>
        <authorList>
            <person name="Quandt C.A."/>
            <person name="Beaudet D."/>
            <person name="Corsaro D."/>
            <person name="Michel R."/>
            <person name="Corradi N."/>
            <person name="James T."/>
        </authorList>
    </citation>
    <scope>NUCLEOTIDE SEQUENCE [LARGE SCALE GENOMIC DNA]</scope>
    <source>
        <strain evidence="1 2">KSL3</strain>
    </source>
</reference>
<comment type="caution">
    <text evidence="1">The sequence shown here is derived from an EMBL/GenBank/DDBJ whole genome shotgun (WGS) entry which is preliminary data.</text>
</comment>
<proteinExistence type="predicted"/>
<protein>
    <submittedName>
        <fullName evidence="1">Uncharacterized protein</fullName>
    </submittedName>
</protein>
<dbReference type="EMBL" id="MTSL01000107">
    <property type="protein sequence ID" value="PJF18693.1"/>
    <property type="molecule type" value="Genomic_DNA"/>
</dbReference>
<keyword evidence="2" id="KW-1185">Reference proteome</keyword>
<dbReference type="Proteomes" id="UP000240830">
    <property type="component" value="Unassembled WGS sequence"/>
</dbReference>
<evidence type="ECO:0000313" key="2">
    <source>
        <dbReference type="Proteomes" id="UP000240830"/>
    </source>
</evidence>